<reference evidence="2" key="1">
    <citation type="submission" date="2018-05" db="EMBL/GenBank/DDBJ databases">
        <authorList>
            <person name="Lanie J.A."/>
            <person name="Ng W.-L."/>
            <person name="Kazmierczak K.M."/>
            <person name="Andrzejewski T.M."/>
            <person name="Davidsen T.M."/>
            <person name="Wayne K.J."/>
            <person name="Tettelin H."/>
            <person name="Glass J.I."/>
            <person name="Rusch D."/>
            <person name="Podicherti R."/>
            <person name="Tsui H.-C.T."/>
            <person name="Winkler M.E."/>
        </authorList>
    </citation>
    <scope>NUCLEOTIDE SEQUENCE</scope>
</reference>
<gene>
    <name evidence="2" type="ORF">METZ01_LOCUS307012</name>
</gene>
<accession>A0A382N0P3</accession>
<evidence type="ECO:0008006" key="3">
    <source>
        <dbReference type="Google" id="ProtNLM"/>
    </source>
</evidence>
<keyword evidence="1" id="KW-0812">Transmembrane</keyword>
<protein>
    <recommendedName>
        <fullName evidence="3">DUF2304 domain-containing protein</fullName>
    </recommendedName>
</protein>
<dbReference type="InterPro" id="IPR019277">
    <property type="entry name" value="DUF2304"/>
</dbReference>
<organism evidence="2">
    <name type="scientific">marine metagenome</name>
    <dbReference type="NCBI Taxonomy" id="408172"/>
    <lineage>
        <taxon>unclassified sequences</taxon>
        <taxon>metagenomes</taxon>
        <taxon>ecological metagenomes</taxon>
    </lineage>
</organism>
<feature type="transmembrane region" description="Helical" evidence="1">
    <location>
        <begin position="29"/>
        <end position="47"/>
    </location>
</feature>
<evidence type="ECO:0000256" key="1">
    <source>
        <dbReference type="SAM" id="Phobius"/>
    </source>
</evidence>
<keyword evidence="1" id="KW-0472">Membrane</keyword>
<keyword evidence="1" id="KW-1133">Transmembrane helix</keyword>
<dbReference type="EMBL" id="UINC01096895">
    <property type="protein sequence ID" value="SVC54158.1"/>
    <property type="molecule type" value="Genomic_DNA"/>
</dbReference>
<feature type="transmembrane region" description="Helical" evidence="1">
    <location>
        <begin position="54"/>
        <end position="78"/>
    </location>
</feature>
<dbReference type="AlphaFoldDB" id="A0A382N0P3"/>
<proteinExistence type="predicted"/>
<sequence>MVFVAALGLLLLVLEMVRRRALAEKYSLLWLIMSVVILLLAIARPALDRIAPMLGIYYAPSALFVAGFVGLLVILLYFSAVITQLTREARIAAQHIGILRERVDELEKSRQQFSDEK</sequence>
<name>A0A382N0P3_9ZZZZ</name>
<evidence type="ECO:0000313" key="2">
    <source>
        <dbReference type="EMBL" id="SVC54158.1"/>
    </source>
</evidence>
<dbReference type="Pfam" id="PF10066">
    <property type="entry name" value="DUF2304"/>
    <property type="match status" value="1"/>
</dbReference>